<dbReference type="AlphaFoldDB" id="A0A4V2K1T9"/>
<accession>A0A4V2K1T9</accession>
<name>A0A4V2K1T9_9APHY</name>
<evidence type="ECO:0000313" key="2">
    <source>
        <dbReference type="EMBL" id="TBU34113.1"/>
    </source>
</evidence>
<sequence length="152" mass="17047">MSRHNHEQDDLDSGQLRAPGRPIRVRSEHDHYSRESITFCSVPRADSSLWGAARFASWQRARVATFCQRTVGRMQMSVAVVPSDAEDTASLRHIWKRSFVLTTLGDDPRGDIIGHMNPTPLLRNSNLLLSPALRPDSVGLAFTSRRRRAASV</sequence>
<reference evidence="2" key="1">
    <citation type="submission" date="2019-01" db="EMBL/GenBank/DDBJ databases">
        <title>Draft genome sequences of three monokaryotic isolates of the white-rot basidiomycete fungus Dichomitus squalens.</title>
        <authorList>
            <consortium name="DOE Joint Genome Institute"/>
            <person name="Lopez S.C."/>
            <person name="Andreopoulos B."/>
            <person name="Pangilinan J."/>
            <person name="Lipzen A."/>
            <person name="Riley R."/>
            <person name="Ahrendt S."/>
            <person name="Ng V."/>
            <person name="Barry K."/>
            <person name="Daum C."/>
            <person name="Grigoriev I.V."/>
            <person name="Hilden K.S."/>
            <person name="Makela M.R."/>
            <person name="de Vries R.P."/>
        </authorList>
    </citation>
    <scope>NUCLEOTIDE SEQUENCE [LARGE SCALE GENOMIC DNA]</scope>
    <source>
        <strain evidence="2">OM18370.1</strain>
    </source>
</reference>
<dbReference type="EMBL" id="ML143389">
    <property type="protein sequence ID" value="TBU34113.1"/>
    <property type="molecule type" value="Genomic_DNA"/>
</dbReference>
<evidence type="ECO:0000256" key="1">
    <source>
        <dbReference type="SAM" id="MobiDB-lite"/>
    </source>
</evidence>
<organism evidence="2">
    <name type="scientific">Dichomitus squalens</name>
    <dbReference type="NCBI Taxonomy" id="114155"/>
    <lineage>
        <taxon>Eukaryota</taxon>
        <taxon>Fungi</taxon>
        <taxon>Dikarya</taxon>
        <taxon>Basidiomycota</taxon>
        <taxon>Agaricomycotina</taxon>
        <taxon>Agaricomycetes</taxon>
        <taxon>Polyporales</taxon>
        <taxon>Polyporaceae</taxon>
        <taxon>Dichomitus</taxon>
    </lineage>
</organism>
<protein>
    <submittedName>
        <fullName evidence="2">Uncharacterized protein</fullName>
    </submittedName>
</protein>
<feature type="region of interest" description="Disordered" evidence="1">
    <location>
        <begin position="1"/>
        <end position="28"/>
    </location>
</feature>
<gene>
    <name evidence="2" type="ORF">BD311DRAFT_342810</name>
</gene>
<dbReference type="Proteomes" id="UP000292957">
    <property type="component" value="Unassembled WGS sequence"/>
</dbReference>
<proteinExistence type="predicted"/>